<dbReference type="OrthoDB" id="63935at2759"/>
<name>A0A9P3G6Q8_9APHY</name>
<protein>
    <submittedName>
        <fullName evidence="1">SDR family oxidoreductase</fullName>
    </submittedName>
</protein>
<dbReference type="EMBL" id="BPQB01000010">
    <property type="protein sequence ID" value="GJE88859.1"/>
    <property type="molecule type" value="Genomic_DNA"/>
</dbReference>
<keyword evidence="2" id="KW-1185">Reference proteome</keyword>
<gene>
    <name evidence="1" type="ORF">PsYK624_049460</name>
</gene>
<dbReference type="SUPFAM" id="SSF51735">
    <property type="entry name" value="NAD(P)-binding Rossmann-fold domains"/>
    <property type="match status" value="1"/>
</dbReference>
<dbReference type="PANTHER" id="PTHR15020:SF50">
    <property type="entry name" value="UPF0659 PROTEIN YMR090W"/>
    <property type="match status" value="1"/>
</dbReference>
<organism evidence="1 2">
    <name type="scientific">Phanerochaete sordida</name>
    <dbReference type="NCBI Taxonomy" id="48140"/>
    <lineage>
        <taxon>Eukaryota</taxon>
        <taxon>Fungi</taxon>
        <taxon>Dikarya</taxon>
        <taxon>Basidiomycota</taxon>
        <taxon>Agaricomycotina</taxon>
        <taxon>Agaricomycetes</taxon>
        <taxon>Polyporales</taxon>
        <taxon>Phanerochaetaceae</taxon>
        <taxon>Phanerochaete</taxon>
    </lineage>
</organism>
<proteinExistence type="predicted"/>
<evidence type="ECO:0000313" key="2">
    <source>
        <dbReference type="Proteomes" id="UP000703269"/>
    </source>
</evidence>
<reference evidence="1 2" key="1">
    <citation type="submission" date="2021-08" db="EMBL/GenBank/DDBJ databases">
        <title>Draft Genome Sequence of Phanerochaete sordida strain YK-624.</title>
        <authorList>
            <person name="Mori T."/>
            <person name="Dohra H."/>
            <person name="Suzuki T."/>
            <person name="Kawagishi H."/>
            <person name="Hirai H."/>
        </authorList>
    </citation>
    <scope>NUCLEOTIDE SEQUENCE [LARGE SCALE GENOMIC DNA]</scope>
    <source>
        <strain evidence="1 2">YK-624</strain>
    </source>
</reference>
<dbReference type="AlphaFoldDB" id="A0A9P3G6Q8"/>
<evidence type="ECO:0000313" key="1">
    <source>
        <dbReference type="EMBL" id="GJE88859.1"/>
    </source>
</evidence>
<dbReference type="InterPro" id="IPR036291">
    <property type="entry name" value="NAD(P)-bd_dom_sf"/>
</dbReference>
<dbReference type="Proteomes" id="UP000703269">
    <property type="component" value="Unassembled WGS sequence"/>
</dbReference>
<comment type="caution">
    <text evidence="1">The sequence shown here is derived from an EMBL/GenBank/DDBJ whole genome shotgun (WGS) entry which is preliminary data.</text>
</comment>
<accession>A0A9P3G6Q8</accession>
<dbReference type="Gene3D" id="3.40.50.720">
    <property type="entry name" value="NAD(P)-binding Rossmann-like Domain"/>
    <property type="match status" value="1"/>
</dbReference>
<dbReference type="PANTHER" id="PTHR15020">
    <property type="entry name" value="FLAVIN REDUCTASE-RELATED"/>
    <property type="match status" value="1"/>
</dbReference>
<sequence>MNVYALGASKNIGYFATVRLLAKGATVTYLLRKPEVFDEDETIRSYVKAGKARLVKGDALSIDDVARGWAEAQAASESGHVDAVLFTVGGALHHFSVISGAHIFPEDICSVALLNVMRTIPANQRAAPAQPKIIALSTMGSTKASHRRLPFVMKIFYSWLLTPPHVDKFCMERVAAYCAGWPFPDETYHADLLPKGWKTLEGMPAEGSFKSIAILRPAWLTDGPAKADEVEVENKGKRPYRVVVGDKDSLGYSISRKDVGHFIAEEAFEKWGNWEGKFTALFY</sequence>